<proteinExistence type="predicted"/>
<evidence type="ECO:0000313" key="1">
    <source>
        <dbReference type="EMBL" id="GGD06027.1"/>
    </source>
</evidence>
<accession>A0ABQ1PXR8</accession>
<comment type="caution">
    <text evidence="1">The sequence shown here is derived from an EMBL/GenBank/DDBJ whole genome shotgun (WGS) entry which is preliminary data.</text>
</comment>
<name>A0ABQ1PXR8_9ENTE</name>
<evidence type="ECO:0000313" key="2">
    <source>
        <dbReference type="Proteomes" id="UP000630615"/>
    </source>
</evidence>
<dbReference type="Proteomes" id="UP000630615">
    <property type="component" value="Unassembled WGS sequence"/>
</dbReference>
<gene>
    <name evidence="1" type="ORF">GCM10011573_39280</name>
</gene>
<protein>
    <submittedName>
        <fullName evidence="1">Uncharacterized protein</fullName>
    </submittedName>
</protein>
<dbReference type="EMBL" id="BMKI01000031">
    <property type="protein sequence ID" value="GGD06027.1"/>
    <property type="molecule type" value="Genomic_DNA"/>
</dbReference>
<organism evidence="1 2">
    <name type="scientific">Enterococcus wangshanyuanii</name>
    <dbReference type="NCBI Taxonomy" id="2005703"/>
    <lineage>
        <taxon>Bacteria</taxon>
        <taxon>Bacillati</taxon>
        <taxon>Bacillota</taxon>
        <taxon>Bacilli</taxon>
        <taxon>Lactobacillales</taxon>
        <taxon>Enterococcaceae</taxon>
        <taxon>Enterococcus</taxon>
    </lineage>
</organism>
<reference evidence="2" key="1">
    <citation type="journal article" date="2019" name="Int. J. Syst. Evol. Microbiol.">
        <title>The Global Catalogue of Microorganisms (GCM) 10K type strain sequencing project: providing services to taxonomists for standard genome sequencing and annotation.</title>
        <authorList>
            <consortium name="The Broad Institute Genomics Platform"/>
            <consortium name="The Broad Institute Genome Sequencing Center for Infectious Disease"/>
            <person name="Wu L."/>
            <person name="Ma J."/>
        </authorList>
    </citation>
    <scope>NUCLEOTIDE SEQUENCE [LARGE SCALE GENOMIC DNA]</scope>
    <source>
        <strain evidence="2">CGMCC 1.15942</strain>
    </source>
</reference>
<dbReference type="RefSeq" id="WP_088270918.1">
    <property type="nucleotide sequence ID" value="NZ_BMKI01000031.1"/>
</dbReference>
<sequence>MVKNWTTKEIAYIKKHALLAETNAVLNVDQLAKKLSRPIKSVEMKIYKMRKDGLLPKTDYTKSFEAAGRRFSPDEDKRIIAMYRQNETYKDIGESLGRSEQSISGRIFTLKKNGKIKRNNSQKNWSEKEIQLVIENIQFDENGFVSNYPELTRLIVNKRLTQIQHKVYSLRKENLITVQADRSKTSIRSKKAMDRFNCARFGKRMEEQPVKDNSVQTSVKVETQSKMIQVIMTTTIAGDEKTTSFFTSEGELLAVKQEPTSFADEEGQ</sequence>
<keyword evidence="2" id="KW-1185">Reference proteome</keyword>